<evidence type="ECO:0000256" key="4">
    <source>
        <dbReference type="ARBA" id="ARBA00023316"/>
    </source>
</evidence>
<dbReference type="GeneID" id="93261720"/>
<evidence type="ECO:0000313" key="9">
    <source>
        <dbReference type="EMBL" id="SQH24246.1"/>
    </source>
</evidence>
<dbReference type="InterPro" id="IPR026044">
    <property type="entry name" value="MltA"/>
</dbReference>
<dbReference type="PANTHER" id="PTHR30124:SF0">
    <property type="entry name" value="MEMBRANE-BOUND LYTIC MUREIN TRANSGLYCOSYLASE A"/>
    <property type="match status" value="1"/>
</dbReference>
<feature type="region of interest" description="Disordered" evidence="6">
    <location>
        <begin position="27"/>
        <end position="46"/>
    </location>
</feature>
<evidence type="ECO:0000259" key="8">
    <source>
        <dbReference type="SMART" id="SM00925"/>
    </source>
</evidence>
<dbReference type="GO" id="GO:0004553">
    <property type="term" value="F:hydrolase activity, hydrolyzing O-glycosyl compounds"/>
    <property type="evidence" value="ECO:0007669"/>
    <property type="project" value="InterPro"/>
</dbReference>
<reference evidence="9 10" key="1">
    <citation type="submission" date="2018-06" db="EMBL/GenBank/DDBJ databases">
        <authorList>
            <consortium name="Pathogen Informatics"/>
            <person name="Doyle S."/>
        </authorList>
    </citation>
    <scope>NUCLEOTIDE SEQUENCE [LARGE SCALE GENOMIC DNA]</scope>
    <source>
        <strain evidence="9 10">NCTC10529</strain>
    </source>
</reference>
<evidence type="ECO:0000313" key="10">
    <source>
        <dbReference type="Proteomes" id="UP000248598"/>
    </source>
</evidence>
<dbReference type="EC" id="4.2.2.n1" evidence="2"/>
<feature type="chain" id="PRO_5043444027" description="peptidoglycan lytic exotransglycosylase" evidence="7">
    <location>
        <begin position="31"/>
        <end position="447"/>
    </location>
</feature>
<dbReference type="PIRSF" id="PIRSF019422">
    <property type="entry name" value="MltA"/>
    <property type="match status" value="1"/>
</dbReference>
<dbReference type="PANTHER" id="PTHR30124">
    <property type="entry name" value="MEMBRANE-BOUND LYTIC MUREIN TRANSGLYCOSYLASE A"/>
    <property type="match status" value="1"/>
</dbReference>
<dbReference type="CDD" id="cd14485">
    <property type="entry name" value="mltA_like_LT_A"/>
    <property type="match status" value="1"/>
</dbReference>
<dbReference type="InterPro" id="IPR005300">
    <property type="entry name" value="MltA_B"/>
</dbReference>
<comment type="catalytic activity">
    <reaction evidence="1">
        <text>Exolytic cleavage of the (1-&gt;4)-beta-glycosidic linkage between N-acetylmuramic acid (MurNAc) and N-acetylglucosamine (GlcNAc) residues in peptidoglycan, from either the reducing or the non-reducing ends of the peptidoglycan chains, with concomitant formation of a 1,6-anhydrobond in the MurNAc residue.</text>
        <dbReference type="EC" id="4.2.2.n1"/>
    </reaction>
</comment>
<dbReference type="SMART" id="SM00925">
    <property type="entry name" value="MltA"/>
    <property type="match status" value="1"/>
</dbReference>
<feature type="domain" description="Lytic transglycosylase MltA" evidence="8">
    <location>
        <begin position="152"/>
        <end position="340"/>
    </location>
</feature>
<protein>
    <recommendedName>
        <fullName evidence="2">peptidoglycan lytic exotransglycosylase</fullName>
        <ecNumber evidence="2">4.2.2.n1</ecNumber>
    </recommendedName>
    <alternativeName>
        <fullName evidence="5">Murein hydrolase A</fullName>
    </alternativeName>
</protein>
<dbReference type="GO" id="GO:0019867">
    <property type="term" value="C:outer membrane"/>
    <property type="evidence" value="ECO:0007669"/>
    <property type="project" value="InterPro"/>
</dbReference>
<proteinExistence type="predicted"/>
<dbReference type="GO" id="GO:0071555">
    <property type="term" value="P:cell wall organization"/>
    <property type="evidence" value="ECO:0007669"/>
    <property type="project" value="UniProtKB-KW"/>
</dbReference>
<keyword evidence="3 9" id="KW-0456">Lyase</keyword>
<dbReference type="InterPro" id="IPR010611">
    <property type="entry name" value="3D_dom"/>
</dbReference>
<dbReference type="Gene3D" id="2.40.240.50">
    <property type="entry name" value="Barwin-like endoglucanases"/>
    <property type="match status" value="1"/>
</dbReference>
<feature type="signal peptide" evidence="7">
    <location>
        <begin position="1"/>
        <end position="30"/>
    </location>
</feature>
<dbReference type="Gene3D" id="2.40.40.10">
    <property type="entry name" value="RlpA-like domain"/>
    <property type="match status" value="1"/>
</dbReference>
<organism evidence="9 10">
    <name type="scientific">Kingella kingae</name>
    <dbReference type="NCBI Taxonomy" id="504"/>
    <lineage>
        <taxon>Bacteria</taxon>
        <taxon>Pseudomonadati</taxon>
        <taxon>Pseudomonadota</taxon>
        <taxon>Betaproteobacteria</taxon>
        <taxon>Neisseriales</taxon>
        <taxon>Neisseriaceae</taxon>
        <taxon>Kingella</taxon>
    </lineage>
</organism>
<dbReference type="Proteomes" id="UP000248598">
    <property type="component" value="Chromosome 1"/>
</dbReference>
<evidence type="ECO:0000256" key="7">
    <source>
        <dbReference type="SAM" id="SignalP"/>
    </source>
</evidence>
<dbReference type="GO" id="GO:0008933">
    <property type="term" value="F:peptidoglycan lytic transglycosylase activity"/>
    <property type="evidence" value="ECO:0007669"/>
    <property type="project" value="TreeGrafter"/>
</dbReference>
<evidence type="ECO:0000256" key="1">
    <source>
        <dbReference type="ARBA" id="ARBA00001420"/>
    </source>
</evidence>
<dbReference type="Gene3D" id="2.40.50.270">
    <property type="entry name" value="transglycosylase MltA"/>
    <property type="match status" value="1"/>
</dbReference>
<dbReference type="EMBL" id="LS483426">
    <property type="protein sequence ID" value="SQH24246.1"/>
    <property type="molecule type" value="Genomic_DNA"/>
</dbReference>
<dbReference type="Pfam" id="PF06725">
    <property type="entry name" value="3D"/>
    <property type="match status" value="1"/>
</dbReference>
<dbReference type="CDD" id="cd14668">
    <property type="entry name" value="mlta_B"/>
    <property type="match status" value="1"/>
</dbReference>
<dbReference type="InterPro" id="IPR036908">
    <property type="entry name" value="RlpA-like_sf"/>
</dbReference>
<sequence length="447" mass="48789">MSHVLHHTAVRPLILSAAVLLLSACPSTSSRPTQPTTYPTYPTQPITTSPNAPVAQGFVHQPAGSSAQYRVVSFNDLPQWFNQPFASSLQSFKNSCTKLASQAEWQYACARAYQMPINHAAAKQFFEQVFTPWQVSDKGQIGGKVTGYYEPVLNGDVRRTNIARFPIYGIPNDLISVPLPSSLRNSQATIRVGVVGANRGVVQANGAYIANLAQFPERSTTLRGRIVGNQFVPYFTRDQINAGAINGRVPILGYANDPVELFFMHVQGSGRLRTPSGQFVRLGFAEHNGHIYQSIGRYMANRNYLPLAQTSMQGIKAWMEANPQRLTEVLAQNPRYIFFRPLSGSSELGPIGALGAPLTGEFSGAVDKKYITLGAPLFLATTHPDAPTQGLNRLIIAQDTGAAIKGAVRVDYFWGYGEAAGQIAGKQNYTGYVWQLLPNGVLPRYVP</sequence>
<dbReference type="AlphaFoldDB" id="A0AAX2J163"/>
<dbReference type="RefSeq" id="WP_003788634.1">
    <property type="nucleotide sequence ID" value="NZ_CP091518.1"/>
</dbReference>
<accession>A0AAX2J163</accession>
<keyword evidence="7" id="KW-0732">Signal</keyword>
<dbReference type="Pfam" id="PF03562">
    <property type="entry name" value="MltA"/>
    <property type="match status" value="1"/>
</dbReference>
<dbReference type="GO" id="GO:0009253">
    <property type="term" value="P:peptidoglycan catabolic process"/>
    <property type="evidence" value="ECO:0007669"/>
    <property type="project" value="TreeGrafter"/>
</dbReference>
<dbReference type="SUPFAM" id="SSF50685">
    <property type="entry name" value="Barwin-like endoglucanases"/>
    <property type="match status" value="1"/>
</dbReference>
<evidence type="ECO:0000256" key="3">
    <source>
        <dbReference type="ARBA" id="ARBA00023239"/>
    </source>
</evidence>
<dbReference type="GO" id="GO:0009254">
    <property type="term" value="P:peptidoglycan turnover"/>
    <property type="evidence" value="ECO:0007669"/>
    <property type="project" value="InterPro"/>
</dbReference>
<evidence type="ECO:0000256" key="2">
    <source>
        <dbReference type="ARBA" id="ARBA00012587"/>
    </source>
</evidence>
<name>A0AAX2J163_KINKI</name>
<evidence type="ECO:0000256" key="6">
    <source>
        <dbReference type="SAM" id="MobiDB-lite"/>
    </source>
</evidence>
<gene>
    <name evidence="9" type="primary">mltA</name>
    <name evidence="9" type="ORF">NCTC10529_00403</name>
</gene>
<keyword evidence="4" id="KW-0961">Cell wall biogenesis/degradation</keyword>
<evidence type="ECO:0000256" key="5">
    <source>
        <dbReference type="ARBA" id="ARBA00030918"/>
    </source>
</evidence>